<comment type="caution">
    <text evidence="2">The sequence shown here is derived from an EMBL/GenBank/DDBJ whole genome shotgun (WGS) entry which is preliminary data.</text>
</comment>
<dbReference type="SUPFAM" id="SSF53187">
    <property type="entry name" value="Zn-dependent exopeptidases"/>
    <property type="match status" value="1"/>
</dbReference>
<evidence type="ECO:0000313" key="2">
    <source>
        <dbReference type="EMBL" id="RUO29059.1"/>
    </source>
</evidence>
<accession>A0A432WBL2</accession>
<keyword evidence="2" id="KW-0645">Protease</keyword>
<dbReference type="InterPro" id="IPR007484">
    <property type="entry name" value="Peptidase_M28"/>
</dbReference>
<dbReference type="PANTHER" id="PTHR12147:SF26">
    <property type="entry name" value="PEPTIDASE M28 DOMAIN-CONTAINING PROTEIN"/>
    <property type="match status" value="1"/>
</dbReference>
<protein>
    <submittedName>
        <fullName evidence="2">Aminopeptidase</fullName>
    </submittedName>
</protein>
<name>A0A432WBL2_9GAMM</name>
<dbReference type="Pfam" id="PF04389">
    <property type="entry name" value="Peptidase_M28"/>
    <property type="match status" value="1"/>
</dbReference>
<proteinExistence type="predicted"/>
<dbReference type="PANTHER" id="PTHR12147">
    <property type="entry name" value="METALLOPEPTIDASE M28 FAMILY MEMBER"/>
    <property type="match status" value="1"/>
</dbReference>
<reference evidence="2 3" key="1">
    <citation type="journal article" date="2011" name="Front. Microbiol.">
        <title>Genomic signatures of strain selection and enhancement in Bacillus atrophaeus var. globigii, a historical biowarfare simulant.</title>
        <authorList>
            <person name="Gibbons H.S."/>
            <person name="Broomall S.M."/>
            <person name="McNew L.A."/>
            <person name="Daligault H."/>
            <person name="Chapman C."/>
            <person name="Bruce D."/>
            <person name="Karavis M."/>
            <person name="Krepps M."/>
            <person name="McGregor P.A."/>
            <person name="Hong C."/>
            <person name="Park K.H."/>
            <person name="Akmal A."/>
            <person name="Feldman A."/>
            <person name="Lin J.S."/>
            <person name="Chang W.E."/>
            <person name="Higgs B.W."/>
            <person name="Demirev P."/>
            <person name="Lindquist J."/>
            <person name="Liem A."/>
            <person name="Fochler E."/>
            <person name="Read T.D."/>
            <person name="Tapia R."/>
            <person name="Johnson S."/>
            <person name="Bishop-Lilly K.A."/>
            <person name="Detter C."/>
            <person name="Han C."/>
            <person name="Sozhamannan S."/>
            <person name="Rosenzweig C.N."/>
            <person name="Skowronski E.W."/>
        </authorList>
    </citation>
    <scope>NUCLEOTIDE SEQUENCE [LARGE SCALE GENOMIC DNA]</scope>
    <source>
        <strain evidence="2 3">GYP-17</strain>
    </source>
</reference>
<keyword evidence="2" id="KW-0031">Aminopeptidase</keyword>
<dbReference type="Proteomes" id="UP000288405">
    <property type="component" value="Unassembled WGS sequence"/>
</dbReference>
<gene>
    <name evidence="2" type="ORF">CWE11_10310</name>
</gene>
<keyword evidence="3" id="KW-1185">Reference proteome</keyword>
<dbReference type="GO" id="GO:0008235">
    <property type="term" value="F:metalloexopeptidase activity"/>
    <property type="evidence" value="ECO:0007669"/>
    <property type="project" value="InterPro"/>
</dbReference>
<sequence length="341" mass="38212">MSTSSWIRRLWPLWVLIVIVVVVAWPGRIVYLNILTEREAARIEAITPARGADSTPVRLDIDRMMDDLTWLAHPDRQGRFPGSEGGLAARAFIEARFAELGLLPAGTDGFLHPFTHEGVEDAANVIGMIPGRDPNLRAIVLTAHYDHLGVRDGEIYHGADDNASGTAALLEYARFFMENQPHHTMIFAAVDSEEHGLLGAHALFNTGHFEPADIAFNVNVDMLSRDTDQLLFAVGTYHHPWLVPLVRSVQRESEARIVMAHDRPRWVAGHTQDWTMSSDHGAFHKVGIPFIYFGVADHPHYHTPRDTADKVDVDFYRVTAETALSFTLLIDRVLQEKIPTH</sequence>
<feature type="domain" description="Peptidase M28" evidence="1">
    <location>
        <begin position="124"/>
        <end position="326"/>
    </location>
</feature>
<dbReference type="RefSeq" id="WP_126777541.1">
    <property type="nucleotide sequence ID" value="NZ_PIPM01000014.1"/>
</dbReference>
<dbReference type="Gene3D" id="3.40.630.10">
    <property type="entry name" value="Zn peptidases"/>
    <property type="match status" value="1"/>
</dbReference>
<evidence type="ECO:0000313" key="3">
    <source>
        <dbReference type="Proteomes" id="UP000288405"/>
    </source>
</evidence>
<dbReference type="AlphaFoldDB" id="A0A432WBL2"/>
<keyword evidence="2" id="KW-0378">Hydrolase</keyword>
<dbReference type="EMBL" id="PIPM01000014">
    <property type="protein sequence ID" value="RUO29059.1"/>
    <property type="molecule type" value="Genomic_DNA"/>
</dbReference>
<dbReference type="GO" id="GO:0006508">
    <property type="term" value="P:proteolysis"/>
    <property type="evidence" value="ECO:0007669"/>
    <property type="project" value="InterPro"/>
</dbReference>
<dbReference type="OrthoDB" id="1521787at2"/>
<organism evidence="2 3">
    <name type="scientific">Aliidiomarina sanyensis</name>
    <dbReference type="NCBI Taxonomy" id="1249555"/>
    <lineage>
        <taxon>Bacteria</taxon>
        <taxon>Pseudomonadati</taxon>
        <taxon>Pseudomonadota</taxon>
        <taxon>Gammaproteobacteria</taxon>
        <taxon>Alteromonadales</taxon>
        <taxon>Idiomarinaceae</taxon>
        <taxon>Aliidiomarina</taxon>
    </lineage>
</organism>
<evidence type="ECO:0000259" key="1">
    <source>
        <dbReference type="Pfam" id="PF04389"/>
    </source>
</evidence>
<dbReference type="InterPro" id="IPR045175">
    <property type="entry name" value="M28_fam"/>
</dbReference>
<dbReference type="GO" id="GO:0004177">
    <property type="term" value="F:aminopeptidase activity"/>
    <property type="evidence" value="ECO:0007669"/>
    <property type="project" value="UniProtKB-KW"/>
</dbReference>